<keyword evidence="7 14" id="KW-0732">Signal</keyword>
<dbReference type="InterPro" id="IPR012338">
    <property type="entry name" value="Beta-lactam/transpept-like"/>
</dbReference>
<keyword evidence="5 16" id="KW-0121">Carboxypeptidase</keyword>
<keyword evidence="17" id="KW-1185">Reference proteome</keyword>
<dbReference type="RefSeq" id="WP_281335440.1">
    <property type="nucleotide sequence ID" value="NZ_JARZZP010000011.1"/>
</dbReference>
<evidence type="ECO:0000256" key="10">
    <source>
        <dbReference type="ARBA" id="ARBA00022984"/>
    </source>
</evidence>
<dbReference type="InterPro" id="IPR015956">
    <property type="entry name" value="Peniciliin-bd_prot_C_sf"/>
</dbReference>
<comment type="pathway">
    <text evidence="2">Cell wall biogenesis; peptidoglycan biosynthesis.</text>
</comment>
<evidence type="ECO:0000313" key="17">
    <source>
        <dbReference type="Proteomes" id="UP001160991"/>
    </source>
</evidence>
<evidence type="ECO:0000256" key="8">
    <source>
        <dbReference type="ARBA" id="ARBA00022801"/>
    </source>
</evidence>
<dbReference type="SMART" id="SM00936">
    <property type="entry name" value="PBP5_C"/>
    <property type="match status" value="1"/>
</dbReference>
<reference evidence="16" key="1">
    <citation type="submission" date="2023-04" db="EMBL/GenBank/DDBJ databases">
        <title>A new Streptococcus species isolated from the patient with bacteremia.</title>
        <authorList>
            <person name="Chen Y.-S."/>
            <person name="Lee C.-Y."/>
            <person name="Chan C.-K."/>
        </authorList>
    </citation>
    <scope>NUCLEOTIDE SEQUENCE</scope>
    <source>
        <strain evidence="16">ST22-14</strain>
    </source>
</reference>
<gene>
    <name evidence="16" type="primary">pbp3</name>
    <name evidence="16" type="ORF">QEZ38_07005</name>
</gene>
<evidence type="ECO:0000256" key="4">
    <source>
        <dbReference type="ARBA" id="ARBA00012448"/>
    </source>
</evidence>
<dbReference type="InterPro" id="IPR001967">
    <property type="entry name" value="Peptidase_S11_N"/>
</dbReference>
<dbReference type="InterPro" id="IPR018044">
    <property type="entry name" value="Peptidase_S11"/>
</dbReference>
<feature type="signal peptide" evidence="14">
    <location>
        <begin position="1"/>
        <end position="22"/>
    </location>
</feature>
<evidence type="ECO:0000313" key="16">
    <source>
        <dbReference type="EMBL" id="MDI1474443.1"/>
    </source>
</evidence>
<keyword evidence="9" id="KW-0133">Cell shape</keyword>
<proteinExistence type="inferred from homology"/>
<name>A0ABT6PEM0_9STRE</name>
<evidence type="ECO:0000256" key="11">
    <source>
        <dbReference type="ARBA" id="ARBA00023316"/>
    </source>
</evidence>
<dbReference type="GO" id="GO:0009002">
    <property type="term" value="F:serine-type D-Ala-D-Ala carboxypeptidase activity"/>
    <property type="evidence" value="ECO:0007669"/>
    <property type="project" value="UniProtKB-EC"/>
</dbReference>
<evidence type="ECO:0000256" key="7">
    <source>
        <dbReference type="ARBA" id="ARBA00022729"/>
    </source>
</evidence>
<evidence type="ECO:0000256" key="14">
    <source>
        <dbReference type="SAM" id="SignalP"/>
    </source>
</evidence>
<dbReference type="Gene3D" id="3.40.710.10">
    <property type="entry name" value="DD-peptidase/beta-lactamase superfamily"/>
    <property type="match status" value="1"/>
</dbReference>
<feature type="chain" id="PRO_5046312561" description="serine-type D-Ala-D-Ala carboxypeptidase" evidence="14">
    <location>
        <begin position="23"/>
        <end position="413"/>
    </location>
</feature>
<dbReference type="Pfam" id="PF07943">
    <property type="entry name" value="PBP5_C"/>
    <property type="match status" value="1"/>
</dbReference>
<sequence length="413" mass="45116">MKKLFLTLITLISFGSATTVFAQDFDVAAKHAIAVEANSGKILYEKDATQPVEIASISKLLTVYLVYEALEQGKITLSTPVEISDYPYQLTTNSEASNVPMEARNYTVEELLEATLVSSANSAAIALAEKIAGSEKNFVDMMKAKLEEWGIQDATLVNTTGLNNETLGANIYPGSKKDDENKLSAYDVAIVARNLILKYPQVLEITKKPSSTFAGMTINSTNYMLEGMPAYRGGVDGLKTGTTDKAGASFVGTTVEKGMRIITVVLNANNQDTNPYARFTATSSLLDYISSNFALQTIVKQGESYEDSKSPVLDGKDDSVTAVAKEDIKIVQRLGSRAQSTINYTADTTEHTAPLEAGTVVGHLTYEDKDLVGQGYITTDKPSFEMVAEKNVEKAFFLKVWWNRFVRFVNEKL</sequence>
<evidence type="ECO:0000259" key="15">
    <source>
        <dbReference type="SMART" id="SM00936"/>
    </source>
</evidence>
<evidence type="ECO:0000256" key="13">
    <source>
        <dbReference type="RuleBase" id="RU004016"/>
    </source>
</evidence>
<evidence type="ECO:0000256" key="1">
    <source>
        <dbReference type="ARBA" id="ARBA00003217"/>
    </source>
</evidence>
<evidence type="ECO:0000256" key="12">
    <source>
        <dbReference type="ARBA" id="ARBA00034000"/>
    </source>
</evidence>
<protein>
    <recommendedName>
        <fullName evidence="4">serine-type D-Ala-D-Ala carboxypeptidase</fullName>
        <ecNumber evidence="4">3.4.16.4</ecNumber>
    </recommendedName>
</protein>
<dbReference type="SUPFAM" id="SSF69189">
    <property type="entry name" value="Penicillin-binding protein associated domain"/>
    <property type="match status" value="1"/>
</dbReference>
<dbReference type="NCBIfam" id="NF038273">
    <property type="entry name" value="strep_PBP3"/>
    <property type="match status" value="1"/>
</dbReference>
<dbReference type="Gene3D" id="2.60.410.10">
    <property type="entry name" value="D-Ala-D-Ala carboxypeptidase, C-terminal domain"/>
    <property type="match status" value="1"/>
</dbReference>
<dbReference type="EMBL" id="JARZZP010000011">
    <property type="protein sequence ID" value="MDI1474443.1"/>
    <property type="molecule type" value="Genomic_DNA"/>
</dbReference>
<evidence type="ECO:0000256" key="2">
    <source>
        <dbReference type="ARBA" id="ARBA00004752"/>
    </source>
</evidence>
<keyword evidence="10" id="KW-0573">Peptidoglycan synthesis</keyword>
<dbReference type="PRINTS" id="PR00725">
    <property type="entry name" value="DADACBPTASE1"/>
</dbReference>
<keyword evidence="6" id="KW-0645">Protease</keyword>
<dbReference type="InterPro" id="IPR012907">
    <property type="entry name" value="Peptidase_S11_C"/>
</dbReference>
<feature type="domain" description="Peptidase S11 D-Ala-D-Ala carboxypeptidase A C-terminal" evidence="15">
    <location>
        <begin position="293"/>
        <end position="394"/>
    </location>
</feature>
<keyword evidence="8 16" id="KW-0378">Hydrolase</keyword>
<evidence type="ECO:0000256" key="6">
    <source>
        <dbReference type="ARBA" id="ARBA00022670"/>
    </source>
</evidence>
<accession>A0ABT6PEM0</accession>
<comment type="similarity">
    <text evidence="3 13">Belongs to the peptidase S11 family.</text>
</comment>
<comment type="function">
    <text evidence="1">Removes C-terminal D-alanyl residues from sugar-peptide cell wall precursors.</text>
</comment>
<comment type="catalytic activity">
    <reaction evidence="12">
        <text>Preferential cleavage: (Ac)2-L-Lys-D-Ala-|-D-Ala. Also transpeptidation of peptidyl-alanyl moieties that are N-acyl substituents of D-alanine.</text>
        <dbReference type="EC" id="3.4.16.4"/>
    </reaction>
</comment>
<dbReference type="InterPro" id="IPR037167">
    <property type="entry name" value="Peptidase_S11_C_sf"/>
</dbReference>
<evidence type="ECO:0000256" key="5">
    <source>
        <dbReference type="ARBA" id="ARBA00022645"/>
    </source>
</evidence>
<comment type="caution">
    <text evidence="16">The sequence shown here is derived from an EMBL/GenBank/DDBJ whole genome shotgun (WGS) entry which is preliminary data.</text>
</comment>
<dbReference type="SUPFAM" id="SSF56601">
    <property type="entry name" value="beta-lactamase/transpeptidase-like"/>
    <property type="match status" value="1"/>
</dbReference>
<evidence type="ECO:0000256" key="3">
    <source>
        <dbReference type="ARBA" id="ARBA00007164"/>
    </source>
</evidence>
<dbReference type="PANTHER" id="PTHR21581">
    <property type="entry name" value="D-ALANYL-D-ALANINE CARBOXYPEPTIDASE"/>
    <property type="match status" value="1"/>
</dbReference>
<organism evidence="16 17">
    <name type="scientific">Streptococcus taonis</name>
    <dbReference type="NCBI Taxonomy" id="3041623"/>
    <lineage>
        <taxon>Bacteria</taxon>
        <taxon>Bacillati</taxon>
        <taxon>Bacillota</taxon>
        <taxon>Bacilli</taxon>
        <taxon>Lactobacillales</taxon>
        <taxon>Streptococcaceae</taxon>
        <taxon>Streptococcus</taxon>
    </lineage>
</organism>
<keyword evidence="11" id="KW-0961">Cell wall biogenesis/degradation</keyword>
<dbReference type="Pfam" id="PF00768">
    <property type="entry name" value="Peptidase_S11"/>
    <property type="match status" value="1"/>
</dbReference>
<dbReference type="PANTHER" id="PTHR21581:SF11">
    <property type="entry name" value="D-ALANYL-D-ALANINE CARBOXYPEPTIDASE DACA"/>
    <property type="match status" value="1"/>
</dbReference>
<dbReference type="EC" id="3.4.16.4" evidence="4"/>
<dbReference type="Proteomes" id="UP001160991">
    <property type="component" value="Unassembled WGS sequence"/>
</dbReference>
<evidence type="ECO:0000256" key="9">
    <source>
        <dbReference type="ARBA" id="ARBA00022960"/>
    </source>
</evidence>